<reference evidence="2" key="1">
    <citation type="journal article" date="2019" name="J. For. Res.">
        <title>Expression and analysis of zinc finger family gene in Lenzites gibbosa.</title>
        <authorList>
            <person name="Zhang J."/>
            <person name="Chi Y."/>
            <person name="Li S."/>
            <person name="Zhang J."/>
            <person name="Chen J."/>
        </authorList>
    </citation>
    <scope>NUCLEOTIDE SEQUENCE</scope>
    <source>
        <strain evidence="2">ZnF1</strain>
    </source>
</reference>
<dbReference type="AlphaFoldDB" id="A0A6G6FQ54"/>
<sequence>MSVTPYCPHDREDSPLVDMRVSPAGYLPLLRAVQAHPDAKALGGLKSVLESVLRGDVVRGGADAHPGQGAGARCAGTRHRARRDVVWADAARGLQLSLGGAPESPKVFFDVVRRCLAVNGDDADVRAAGISPHSRSQRTTSPARYASATHQTHSRCRAHTPTAAPASSTTSSPSRTPQAAAAAATKSPHAGAACPSPPSAPSSPLGQEVRLLDATFLGHIHSRAQVLKHCPTGGLRDRVPRARRGHRAPLPDLSRARVRAFCHVEAHDGLGCAEYKDQVAGGDASFQR</sequence>
<evidence type="ECO:0000313" key="2">
    <source>
        <dbReference type="EMBL" id="QIE48408.1"/>
    </source>
</evidence>
<feature type="compositionally biased region" description="Polar residues" evidence="1">
    <location>
        <begin position="133"/>
        <end position="142"/>
    </location>
</feature>
<feature type="compositionally biased region" description="Low complexity" evidence="1">
    <location>
        <begin position="159"/>
        <end position="194"/>
    </location>
</feature>
<organism evidence="2">
    <name type="scientific">Trametes gibbosa</name>
    <dbReference type="NCBI Taxonomy" id="160864"/>
    <lineage>
        <taxon>Eukaryota</taxon>
        <taxon>Fungi</taxon>
        <taxon>Dikarya</taxon>
        <taxon>Basidiomycota</taxon>
        <taxon>Agaricomycotina</taxon>
        <taxon>Agaricomycetes</taxon>
        <taxon>Polyporales</taxon>
        <taxon>Polyporaceae</taxon>
        <taxon>Trametes</taxon>
    </lineage>
</organism>
<dbReference type="EMBL" id="MK805135">
    <property type="protein sequence ID" value="QIE48408.1"/>
    <property type="molecule type" value="mRNA"/>
</dbReference>
<accession>A0A6G6FQ54</accession>
<proteinExistence type="evidence at transcript level"/>
<name>A0A6G6FQ54_9APHY</name>
<feature type="region of interest" description="Disordered" evidence="1">
    <location>
        <begin position="126"/>
        <end position="206"/>
    </location>
</feature>
<protein>
    <submittedName>
        <fullName evidence="2">Uncharacterized protein</fullName>
    </submittedName>
</protein>
<evidence type="ECO:0000256" key="1">
    <source>
        <dbReference type="SAM" id="MobiDB-lite"/>
    </source>
</evidence>
<dbReference type="OrthoDB" id="1431934at2759"/>